<keyword evidence="1" id="KW-1133">Transmembrane helix</keyword>
<accession>A0A9W7DKY1</accession>
<evidence type="ECO:0000256" key="1">
    <source>
        <dbReference type="SAM" id="Phobius"/>
    </source>
</evidence>
<dbReference type="InterPro" id="IPR002539">
    <property type="entry name" value="MaoC-like_dom"/>
</dbReference>
<feature type="domain" description="MaoC-like" evidence="2">
    <location>
        <begin position="223"/>
        <end position="278"/>
    </location>
</feature>
<dbReference type="SUPFAM" id="SSF54637">
    <property type="entry name" value="Thioesterase/thiol ester dehydrase-isomerase"/>
    <property type="match status" value="1"/>
</dbReference>
<comment type="caution">
    <text evidence="3">The sequence shown here is derived from an EMBL/GenBank/DDBJ whole genome shotgun (WGS) entry which is preliminary data.</text>
</comment>
<sequence>MSQALFNIAIIALSLTSVLLTVLFIITTIISVPLTALFRSLFFRRPGAIAKPVACGSGAKIEDATRIAGRDSIVDASKSRAWAQFCGFRGTTSISPVYSFPMLMEELFTKIVFTDSFPLSLIGVIHAKHVITQYAVMPEAFSYSLAVTAVREVETGAECDVSMEIFNATDGKIANRTVCTFTSTDALKAKRARKNRPELTKAEKKAKTALNPIKENNSNSFTNVIKKDHSLKYAKVSGDSNPIHHPTYCKLMGMNKPIMHGIYSLAVGVAKVFESYDLEGVYPVKIQCGWKLPLPIPKESTFEYGELKGNVGVDFENDKTYSRNVEFVCFREGKGGSKLPHLRGVVSFDSKF</sequence>
<keyword evidence="1" id="KW-0472">Membrane</keyword>
<dbReference type="PANTHER" id="PTHR43841">
    <property type="entry name" value="3-HYDROXYACYL-THIOESTER DEHYDRATASE HTDX-RELATED"/>
    <property type="match status" value="1"/>
</dbReference>
<keyword evidence="1" id="KW-0812">Transmembrane</keyword>
<dbReference type="PANTHER" id="PTHR43841:SF3">
    <property type="entry name" value="(3R)-HYDROXYACYL-ACP DEHYDRATASE SUBUNIT HADB"/>
    <property type="match status" value="1"/>
</dbReference>
<proteinExistence type="predicted"/>
<evidence type="ECO:0000259" key="2">
    <source>
        <dbReference type="Pfam" id="PF01575"/>
    </source>
</evidence>
<keyword evidence="4" id="KW-1185">Reference proteome</keyword>
<dbReference type="OrthoDB" id="533830at2759"/>
<evidence type="ECO:0000313" key="3">
    <source>
        <dbReference type="EMBL" id="GMH47359.1"/>
    </source>
</evidence>
<dbReference type="Proteomes" id="UP001165122">
    <property type="component" value="Unassembled WGS sequence"/>
</dbReference>
<gene>
    <name evidence="3" type="ORF">TrLO_g2685</name>
</gene>
<evidence type="ECO:0000313" key="4">
    <source>
        <dbReference type="Proteomes" id="UP001165122"/>
    </source>
</evidence>
<organism evidence="3 4">
    <name type="scientific">Triparma laevis f. longispina</name>
    <dbReference type="NCBI Taxonomy" id="1714387"/>
    <lineage>
        <taxon>Eukaryota</taxon>
        <taxon>Sar</taxon>
        <taxon>Stramenopiles</taxon>
        <taxon>Ochrophyta</taxon>
        <taxon>Bolidophyceae</taxon>
        <taxon>Parmales</taxon>
        <taxon>Triparmaceae</taxon>
        <taxon>Triparma</taxon>
    </lineage>
</organism>
<dbReference type="EMBL" id="BRXW01000356">
    <property type="protein sequence ID" value="GMH47359.1"/>
    <property type="molecule type" value="Genomic_DNA"/>
</dbReference>
<dbReference type="Pfam" id="PF01575">
    <property type="entry name" value="MaoC_dehydratas"/>
    <property type="match status" value="1"/>
</dbReference>
<dbReference type="InterPro" id="IPR029069">
    <property type="entry name" value="HotDog_dom_sf"/>
</dbReference>
<reference evidence="4" key="1">
    <citation type="journal article" date="2023" name="Commun. Biol.">
        <title>Genome analysis of Parmales, the sister group of diatoms, reveals the evolutionary specialization of diatoms from phago-mixotrophs to photoautotrophs.</title>
        <authorList>
            <person name="Ban H."/>
            <person name="Sato S."/>
            <person name="Yoshikawa S."/>
            <person name="Yamada K."/>
            <person name="Nakamura Y."/>
            <person name="Ichinomiya M."/>
            <person name="Sato N."/>
            <person name="Blanc-Mathieu R."/>
            <person name="Endo H."/>
            <person name="Kuwata A."/>
            <person name="Ogata H."/>
        </authorList>
    </citation>
    <scope>NUCLEOTIDE SEQUENCE [LARGE SCALE GENOMIC DNA]</scope>
    <source>
        <strain evidence="4">NIES 3700</strain>
    </source>
</reference>
<dbReference type="AlphaFoldDB" id="A0A9W7DKY1"/>
<dbReference type="Gene3D" id="3.10.129.10">
    <property type="entry name" value="Hotdog Thioesterase"/>
    <property type="match status" value="1"/>
</dbReference>
<name>A0A9W7DKY1_9STRA</name>
<protein>
    <recommendedName>
        <fullName evidence="2">MaoC-like domain-containing protein</fullName>
    </recommendedName>
</protein>
<feature type="transmembrane region" description="Helical" evidence="1">
    <location>
        <begin position="6"/>
        <end position="38"/>
    </location>
</feature>